<keyword evidence="2" id="KW-1185">Reference proteome</keyword>
<proteinExistence type="predicted"/>
<name>A0ABD5NRH8_9EURY</name>
<evidence type="ECO:0000313" key="2">
    <source>
        <dbReference type="Proteomes" id="UP001595846"/>
    </source>
</evidence>
<protein>
    <recommendedName>
        <fullName evidence="3">CRISPR-associated exonuclease Cas4</fullName>
    </recommendedName>
</protein>
<accession>A0ABD5NRH8</accession>
<dbReference type="GeneID" id="73902253"/>
<evidence type="ECO:0000313" key="1">
    <source>
        <dbReference type="EMBL" id="MFC3959628.1"/>
    </source>
</evidence>
<evidence type="ECO:0008006" key="3">
    <source>
        <dbReference type="Google" id="ProtNLM"/>
    </source>
</evidence>
<sequence length="221" mass="25150">MSDVTFGDLRSAAYCPRQCYYDWVEGDREPPPRIERITSLAFRYEELLAADRLSLAAEPIEVDPAIYQRRLADAKARHERWGDCCQPTRRRALVDGRECRGIVDKVFEGPLEPAVVAAGSPPERGVWESHSIVAVAAAKGLAWECEAPVETAYVEYPAHGVIRRIDLTTRRKAAYRRTLRTVREIDGPPPRTDDRSKCDHCEYAPKCGVRTRTLRSLLRRR</sequence>
<comment type="caution">
    <text evidence="1">The sequence shown here is derived from an EMBL/GenBank/DDBJ whole genome shotgun (WGS) entry which is preliminary data.</text>
</comment>
<dbReference type="AlphaFoldDB" id="A0ABD5NRH8"/>
<gene>
    <name evidence="1" type="ORF">ACFOUR_14790</name>
</gene>
<dbReference type="Gene3D" id="3.90.320.10">
    <property type="match status" value="1"/>
</dbReference>
<reference evidence="1 2" key="1">
    <citation type="journal article" date="2019" name="Int. J. Syst. Evol. Microbiol.">
        <title>The Global Catalogue of Microorganisms (GCM) 10K type strain sequencing project: providing services to taxonomists for standard genome sequencing and annotation.</title>
        <authorList>
            <consortium name="The Broad Institute Genomics Platform"/>
            <consortium name="The Broad Institute Genome Sequencing Center for Infectious Disease"/>
            <person name="Wu L."/>
            <person name="Ma J."/>
        </authorList>
    </citation>
    <scope>NUCLEOTIDE SEQUENCE [LARGE SCALE GENOMIC DNA]</scope>
    <source>
        <strain evidence="1 2">IBRC-M 10256</strain>
    </source>
</reference>
<organism evidence="1 2">
    <name type="scientific">Halovivax cerinus</name>
    <dbReference type="NCBI Taxonomy" id="1487865"/>
    <lineage>
        <taxon>Archaea</taxon>
        <taxon>Methanobacteriati</taxon>
        <taxon>Methanobacteriota</taxon>
        <taxon>Stenosarchaea group</taxon>
        <taxon>Halobacteria</taxon>
        <taxon>Halobacteriales</taxon>
        <taxon>Natrialbaceae</taxon>
        <taxon>Halovivax</taxon>
    </lineage>
</organism>
<dbReference type="EMBL" id="JBHSAQ010000013">
    <property type="protein sequence ID" value="MFC3959628.1"/>
    <property type="molecule type" value="Genomic_DNA"/>
</dbReference>
<dbReference type="InterPro" id="IPR011604">
    <property type="entry name" value="PDDEXK-like_dom_sf"/>
</dbReference>
<dbReference type="RefSeq" id="WP_256533141.1">
    <property type="nucleotide sequence ID" value="NZ_CP101824.1"/>
</dbReference>
<dbReference type="Proteomes" id="UP001595846">
    <property type="component" value="Unassembled WGS sequence"/>
</dbReference>